<evidence type="ECO:0000313" key="2">
    <source>
        <dbReference type="Proteomes" id="UP000467006"/>
    </source>
</evidence>
<dbReference type="AlphaFoldDB" id="A0A7I7K723"/>
<keyword evidence="2" id="KW-1185">Reference proteome</keyword>
<dbReference type="OrthoDB" id="4775109at2"/>
<dbReference type="RefSeq" id="WP_098000176.1">
    <property type="nucleotide sequence ID" value="NZ_AP022563.1"/>
</dbReference>
<gene>
    <name evidence="1" type="ORF">MDUV_41790</name>
</gene>
<dbReference type="KEGG" id="mdu:MDUV_41790"/>
<sequence length="175" mass="18566">MADTGGAVSDAEEVPVQHVVAMLRERLYGAISCLATLAVLTRYTGDDTDAWARVLDVAVTMGGLWAASLLADWVAHLSVHGHSPHGIERLRILQASGQILQASVFPLLVLGAAGIGLLDTDDAMWVAKWILVVELGLIALAAVRRTRLPVWQQIVTVVSLAGLGLLVIAIKVLAH</sequence>
<evidence type="ECO:0000313" key="1">
    <source>
        <dbReference type="EMBL" id="BBX19319.1"/>
    </source>
</evidence>
<dbReference type="Proteomes" id="UP000467006">
    <property type="component" value="Chromosome"/>
</dbReference>
<reference evidence="1 2" key="1">
    <citation type="journal article" date="2019" name="Emerg. Microbes Infect.">
        <title>Comprehensive subspecies identification of 175 nontuberculous mycobacteria species based on 7547 genomic profiles.</title>
        <authorList>
            <person name="Matsumoto Y."/>
            <person name="Kinjo T."/>
            <person name="Motooka D."/>
            <person name="Nabeya D."/>
            <person name="Jung N."/>
            <person name="Uechi K."/>
            <person name="Horii T."/>
            <person name="Iida T."/>
            <person name="Fujita J."/>
            <person name="Nakamura S."/>
        </authorList>
    </citation>
    <scope>NUCLEOTIDE SEQUENCE [LARGE SCALE GENOMIC DNA]</scope>
    <source>
        <strain evidence="1 2">JCM 6396</strain>
    </source>
</reference>
<accession>A0A7I7K723</accession>
<organism evidence="1 2">
    <name type="scientific">Mycolicibacterium duvalii</name>
    <dbReference type="NCBI Taxonomy" id="39688"/>
    <lineage>
        <taxon>Bacteria</taxon>
        <taxon>Bacillati</taxon>
        <taxon>Actinomycetota</taxon>
        <taxon>Actinomycetes</taxon>
        <taxon>Mycobacteriales</taxon>
        <taxon>Mycobacteriaceae</taxon>
        <taxon>Mycolicibacterium</taxon>
    </lineage>
</organism>
<protein>
    <submittedName>
        <fullName evidence="1">Uncharacterized protein</fullName>
    </submittedName>
</protein>
<proteinExistence type="predicted"/>
<name>A0A7I7K723_9MYCO</name>
<dbReference type="EMBL" id="AP022563">
    <property type="protein sequence ID" value="BBX19319.1"/>
    <property type="molecule type" value="Genomic_DNA"/>
</dbReference>